<evidence type="ECO:0000313" key="1">
    <source>
        <dbReference type="EMBL" id="MBB3891485.1"/>
    </source>
</evidence>
<comment type="caution">
    <text evidence="1">The sequence shown here is derived from an EMBL/GenBank/DDBJ whole genome shotgun (WGS) entry which is preliminary data.</text>
</comment>
<organism evidence="1 2">
    <name type="scientific">Phenylobacterium haematophilum</name>
    <dbReference type="NCBI Taxonomy" id="98513"/>
    <lineage>
        <taxon>Bacteria</taxon>
        <taxon>Pseudomonadati</taxon>
        <taxon>Pseudomonadota</taxon>
        <taxon>Alphaproteobacteria</taxon>
        <taxon>Caulobacterales</taxon>
        <taxon>Caulobacteraceae</taxon>
        <taxon>Phenylobacterium</taxon>
    </lineage>
</organism>
<gene>
    <name evidence="1" type="ORF">GGQ61_002202</name>
</gene>
<name>A0A839ZY77_9CAUL</name>
<dbReference type="Proteomes" id="UP000530564">
    <property type="component" value="Unassembled WGS sequence"/>
</dbReference>
<accession>A0A839ZY77</accession>
<proteinExistence type="predicted"/>
<dbReference type="RefSeq" id="WP_183772358.1">
    <property type="nucleotide sequence ID" value="NZ_JACIDK010000002.1"/>
</dbReference>
<dbReference type="EMBL" id="JACIDK010000002">
    <property type="protein sequence ID" value="MBB3891485.1"/>
    <property type="molecule type" value="Genomic_DNA"/>
</dbReference>
<sequence>MRLLPIALFGVLVLTGCATKPRETFAEPKAAGQPASAADYGVDIPTRDVAVEPKLGAP</sequence>
<reference evidence="1 2" key="1">
    <citation type="submission" date="2020-08" db="EMBL/GenBank/DDBJ databases">
        <title>Genomic Encyclopedia of Type Strains, Phase IV (KMG-IV): sequencing the most valuable type-strain genomes for metagenomic binning, comparative biology and taxonomic classification.</title>
        <authorList>
            <person name="Goeker M."/>
        </authorList>
    </citation>
    <scope>NUCLEOTIDE SEQUENCE [LARGE SCALE GENOMIC DNA]</scope>
    <source>
        <strain evidence="1 2">DSM 21793</strain>
    </source>
</reference>
<evidence type="ECO:0000313" key="2">
    <source>
        <dbReference type="Proteomes" id="UP000530564"/>
    </source>
</evidence>
<keyword evidence="2" id="KW-1185">Reference proteome</keyword>
<dbReference type="AlphaFoldDB" id="A0A839ZY77"/>
<protein>
    <submittedName>
        <fullName evidence="1">Uncharacterized protein YceK</fullName>
    </submittedName>
</protein>
<dbReference type="PROSITE" id="PS51257">
    <property type="entry name" value="PROKAR_LIPOPROTEIN"/>
    <property type="match status" value="1"/>
</dbReference>